<dbReference type="SUPFAM" id="SSF51735">
    <property type="entry name" value="NAD(P)-binding Rossmann-fold domains"/>
    <property type="match status" value="1"/>
</dbReference>
<dbReference type="GO" id="GO:0046294">
    <property type="term" value="P:formaldehyde catabolic process"/>
    <property type="evidence" value="ECO:0007669"/>
    <property type="project" value="TreeGrafter"/>
</dbReference>
<dbReference type="InterPro" id="IPR011032">
    <property type="entry name" value="GroES-like_sf"/>
</dbReference>
<dbReference type="Gene3D" id="3.40.50.720">
    <property type="entry name" value="NAD(P)-binding Rossmann-like Domain"/>
    <property type="match status" value="1"/>
</dbReference>
<dbReference type="Proteomes" id="UP000507222">
    <property type="component" value="Unassembled WGS sequence"/>
</dbReference>
<dbReference type="GO" id="GO:0005829">
    <property type="term" value="C:cytosol"/>
    <property type="evidence" value="ECO:0007669"/>
    <property type="project" value="TreeGrafter"/>
</dbReference>
<gene>
    <name evidence="5" type="ORF">CURHAP_LOCUS34994</name>
</gene>
<dbReference type="PANTHER" id="PTHR43880:SF5">
    <property type="entry name" value="ALCOHOL DEHYDROGENASE-LIKE 6"/>
    <property type="match status" value="1"/>
</dbReference>
<accession>A0A6J5UYR7</accession>
<proteinExistence type="predicted"/>
<dbReference type="SUPFAM" id="SSF50129">
    <property type="entry name" value="GroES-like"/>
    <property type="match status" value="3"/>
</dbReference>
<organism evidence="5 6">
    <name type="scientific">Prunus armeniaca</name>
    <name type="common">Apricot</name>
    <name type="synonym">Armeniaca vulgaris</name>
    <dbReference type="NCBI Taxonomy" id="36596"/>
    <lineage>
        <taxon>Eukaryota</taxon>
        <taxon>Viridiplantae</taxon>
        <taxon>Streptophyta</taxon>
        <taxon>Embryophyta</taxon>
        <taxon>Tracheophyta</taxon>
        <taxon>Spermatophyta</taxon>
        <taxon>Magnoliopsida</taxon>
        <taxon>eudicotyledons</taxon>
        <taxon>Gunneridae</taxon>
        <taxon>Pentapetalae</taxon>
        <taxon>rosids</taxon>
        <taxon>fabids</taxon>
        <taxon>Rosales</taxon>
        <taxon>Rosaceae</taxon>
        <taxon>Amygdaloideae</taxon>
        <taxon>Amygdaleae</taxon>
        <taxon>Prunus</taxon>
    </lineage>
</organism>
<evidence type="ECO:0000256" key="1">
    <source>
        <dbReference type="ARBA" id="ARBA00011738"/>
    </source>
</evidence>
<dbReference type="InterPro" id="IPR036291">
    <property type="entry name" value="NAD(P)-bd_dom_sf"/>
</dbReference>
<keyword evidence="2" id="KW-0479">Metal-binding</keyword>
<name>A0A6J5UYR7_PRUAR</name>
<dbReference type="AlphaFoldDB" id="A0A6J5UYR7"/>
<keyword evidence="3" id="KW-0862">Zinc</keyword>
<dbReference type="Gene3D" id="3.90.180.10">
    <property type="entry name" value="Medium-chain alcohol dehydrogenases, catalytic domain"/>
    <property type="match status" value="3"/>
</dbReference>
<comment type="subunit">
    <text evidence="1">Homodimer.</text>
</comment>
<dbReference type="GO" id="GO:0008270">
    <property type="term" value="F:zinc ion binding"/>
    <property type="evidence" value="ECO:0007669"/>
    <property type="project" value="TreeGrafter"/>
</dbReference>
<evidence type="ECO:0000256" key="2">
    <source>
        <dbReference type="ARBA" id="ARBA00022723"/>
    </source>
</evidence>
<dbReference type="Pfam" id="PF08240">
    <property type="entry name" value="ADH_N"/>
    <property type="match status" value="1"/>
</dbReference>
<evidence type="ECO:0000259" key="4">
    <source>
        <dbReference type="Pfam" id="PF08240"/>
    </source>
</evidence>
<reference evidence="5 6" key="1">
    <citation type="submission" date="2020-05" db="EMBL/GenBank/DDBJ databases">
        <authorList>
            <person name="Campoy J."/>
            <person name="Schneeberger K."/>
            <person name="Spophaly S."/>
        </authorList>
    </citation>
    <scope>NUCLEOTIDE SEQUENCE [LARGE SCALE GENOMIC DNA]</scope>
    <source>
        <strain evidence="5">PruArmRojPasFocal</strain>
    </source>
</reference>
<dbReference type="PANTHER" id="PTHR43880">
    <property type="entry name" value="ALCOHOL DEHYDROGENASE"/>
    <property type="match status" value="1"/>
</dbReference>
<dbReference type="GO" id="GO:0051903">
    <property type="term" value="F:S-(hydroxymethyl)glutathione dehydrogenase [NAD(P)+] activity"/>
    <property type="evidence" value="ECO:0007669"/>
    <property type="project" value="TreeGrafter"/>
</dbReference>
<dbReference type="EMBL" id="CAEKDK010000006">
    <property type="protein sequence ID" value="CAB4281816.1"/>
    <property type="molecule type" value="Genomic_DNA"/>
</dbReference>
<dbReference type="InterPro" id="IPR013154">
    <property type="entry name" value="ADH-like_N"/>
</dbReference>
<evidence type="ECO:0000313" key="6">
    <source>
        <dbReference type="Proteomes" id="UP000507222"/>
    </source>
</evidence>
<protein>
    <recommendedName>
        <fullName evidence="4">Alcohol dehydrogenase-like N-terminal domain-containing protein</fullName>
    </recommendedName>
</protein>
<evidence type="ECO:0000256" key="3">
    <source>
        <dbReference type="ARBA" id="ARBA00022833"/>
    </source>
</evidence>
<evidence type="ECO:0000313" key="5">
    <source>
        <dbReference type="EMBL" id="CAB4281816.1"/>
    </source>
</evidence>
<feature type="domain" description="Alcohol dehydrogenase-like N-terminal" evidence="4">
    <location>
        <begin position="132"/>
        <end position="220"/>
    </location>
</feature>
<sequence>MQMSLPCVKQPDVITCEEIVKAAVAWGAGKPLVIEEVNVNPPQAMEIRIKVVCTSLFRSDITAWESLAIHENTFSFLLRCHTHHFLLLSLQHSMIIVNNNLIWYSPVITFIHTGEEPSIVLAPKLISLGLKIVESVGQGITEFTEGDHVLTVFIGVCGKCRQCTSGKSNICVVLGLERRGVMHCDQRTRFSINGEPIYHYCAVSSFSEYTVVHSGCAVKISSVVPLEKVIKNLTGGGADYYSFECIGDTGMVTTALQGWGLTVTLGVPKVKPEVTAHYGIFLTGRTLKGSLFGGWKPKSDLPSLVDMYTKKEIQVEEYITHNLPFEDVNKAFNLMREGKCLRCVIHMAKSNFSSSVILKLPCLDTRERDYLWAIYWKLKPISHNPPYYLFVTMLKLFLKYLWACTLAFYGI</sequence>